<dbReference type="GO" id="GO:0005829">
    <property type="term" value="C:cytosol"/>
    <property type="evidence" value="ECO:0007669"/>
    <property type="project" value="TreeGrafter"/>
</dbReference>
<dbReference type="SUPFAM" id="SSF53328">
    <property type="entry name" value="Formyltransferase"/>
    <property type="match status" value="1"/>
</dbReference>
<evidence type="ECO:0000256" key="3">
    <source>
        <dbReference type="ARBA" id="ARBA00022679"/>
    </source>
</evidence>
<protein>
    <recommendedName>
        <fullName evidence="2 5">Methionyl-tRNA formyltransferase</fullName>
        <ecNumber evidence="2 5">2.1.2.9</ecNumber>
    </recommendedName>
</protein>
<dbReference type="Proteomes" id="UP000032300">
    <property type="component" value="Chromosome"/>
</dbReference>
<feature type="binding site" evidence="5">
    <location>
        <begin position="108"/>
        <end position="111"/>
    </location>
    <ligand>
        <name>(6S)-5,6,7,8-tetrahydrofolate</name>
        <dbReference type="ChEBI" id="CHEBI:57453"/>
    </ligand>
</feature>
<feature type="domain" description="Formyl transferase N-terminal" evidence="6">
    <location>
        <begin position="1"/>
        <end position="178"/>
    </location>
</feature>
<dbReference type="HAMAP" id="MF_00182">
    <property type="entry name" value="Formyl_trans"/>
    <property type="match status" value="1"/>
</dbReference>
<dbReference type="KEGG" id="sphi:TS85_06160"/>
<dbReference type="OrthoDB" id="9802815at2"/>
<dbReference type="InterPro" id="IPR041711">
    <property type="entry name" value="Met-tRNA-FMT_N"/>
</dbReference>
<evidence type="ECO:0000313" key="9">
    <source>
        <dbReference type="Proteomes" id="UP000032300"/>
    </source>
</evidence>
<dbReference type="Pfam" id="PF00551">
    <property type="entry name" value="Formyl_trans_N"/>
    <property type="match status" value="1"/>
</dbReference>
<dbReference type="SUPFAM" id="SSF50486">
    <property type="entry name" value="FMT C-terminal domain-like"/>
    <property type="match status" value="1"/>
</dbReference>
<evidence type="ECO:0000259" key="7">
    <source>
        <dbReference type="Pfam" id="PF02911"/>
    </source>
</evidence>
<comment type="catalytic activity">
    <reaction evidence="5">
        <text>L-methionyl-tRNA(fMet) + (6R)-10-formyltetrahydrofolate = N-formyl-L-methionyl-tRNA(fMet) + (6S)-5,6,7,8-tetrahydrofolate + H(+)</text>
        <dbReference type="Rhea" id="RHEA:24380"/>
        <dbReference type="Rhea" id="RHEA-COMP:9952"/>
        <dbReference type="Rhea" id="RHEA-COMP:9953"/>
        <dbReference type="ChEBI" id="CHEBI:15378"/>
        <dbReference type="ChEBI" id="CHEBI:57453"/>
        <dbReference type="ChEBI" id="CHEBI:78530"/>
        <dbReference type="ChEBI" id="CHEBI:78844"/>
        <dbReference type="ChEBI" id="CHEBI:195366"/>
        <dbReference type="EC" id="2.1.2.9"/>
    </reaction>
</comment>
<dbReference type="InterPro" id="IPR005793">
    <property type="entry name" value="Formyl_trans_C"/>
</dbReference>
<dbReference type="Gene3D" id="3.40.50.12230">
    <property type="match status" value="1"/>
</dbReference>
<reference evidence="8 9" key="2">
    <citation type="submission" date="2015-02" db="EMBL/GenBank/DDBJ databases">
        <title>The complete genome of Sphingomonas hengshuiensis sp. WHSC-8 isolated from soil of Hengshui Lake.</title>
        <authorList>
            <person name="Wei S."/>
            <person name="Guo J."/>
            <person name="Su C."/>
            <person name="Wu R."/>
            <person name="Zhang Z."/>
            <person name="Liang K."/>
            <person name="Li H."/>
            <person name="Wang T."/>
            <person name="Liu H."/>
            <person name="Zhang C."/>
            <person name="Li Z."/>
            <person name="Wang Q."/>
            <person name="Meng J."/>
        </authorList>
    </citation>
    <scope>NUCLEOTIDE SEQUENCE [LARGE SCALE GENOMIC DNA]</scope>
    <source>
        <strain evidence="8 9">WHSC-8</strain>
    </source>
</reference>
<dbReference type="InterPro" id="IPR044135">
    <property type="entry name" value="Met-tRNA-FMT_C"/>
</dbReference>
<evidence type="ECO:0000259" key="6">
    <source>
        <dbReference type="Pfam" id="PF00551"/>
    </source>
</evidence>
<keyword evidence="4 5" id="KW-0648">Protein biosynthesis</keyword>
<dbReference type="InterPro" id="IPR002376">
    <property type="entry name" value="Formyl_transf_N"/>
</dbReference>
<reference evidence="8 9" key="1">
    <citation type="journal article" date="2015" name="Int. J. Syst. Evol. Microbiol.">
        <title>Sphingomonas hengshuiensis sp. nov., isolated from lake wetland.</title>
        <authorList>
            <person name="Wei S."/>
            <person name="Wang T."/>
            <person name="Liu H."/>
            <person name="Zhang C."/>
            <person name="Guo J."/>
            <person name="Wang Q."/>
            <person name="Liang K."/>
            <person name="Zhang Z."/>
        </authorList>
    </citation>
    <scope>NUCLEOTIDE SEQUENCE [LARGE SCALE GENOMIC DNA]</scope>
    <source>
        <strain evidence="8 9">WHSC-8</strain>
    </source>
</reference>
<dbReference type="PANTHER" id="PTHR11138">
    <property type="entry name" value="METHIONYL-TRNA FORMYLTRANSFERASE"/>
    <property type="match status" value="1"/>
</dbReference>
<organism evidence="8 9">
    <name type="scientific">Sphingomonas hengshuiensis</name>
    <dbReference type="NCBI Taxonomy" id="1609977"/>
    <lineage>
        <taxon>Bacteria</taxon>
        <taxon>Pseudomonadati</taxon>
        <taxon>Pseudomonadota</taxon>
        <taxon>Alphaproteobacteria</taxon>
        <taxon>Sphingomonadales</taxon>
        <taxon>Sphingomonadaceae</taxon>
        <taxon>Sphingomonas</taxon>
    </lineage>
</organism>
<dbReference type="InterPro" id="IPR005794">
    <property type="entry name" value="Fmt"/>
</dbReference>
<dbReference type="RefSeq" id="WP_044331063.1">
    <property type="nucleotide sequence ID" value="NZ_CP010836.1"/>
</dbReference>
<dbReference type="NCBIfam" id="TIGR00460">
    <property type="entry name" value="fmt"/>
    <property type="match status" value="1"/>
</dbReference>
<keyword evidence="9" id="KW-1185">Reference proteome</keyword>
<dbReference type="PANTHER" id="PTHR11138:SF5">
    <property type="entry name" value="METHIONYL-TRNA FORMYLTRANSFERASE, MITOCHONDRIAL"/>
    <property type="match status" value="1"/>
</dbReference>
<evidence type="ECO:0000256" key="1">
    <source>
        <dbReference type="ARBA" id="ARBA00010699"/>
    </source>
</evidence>
<evidence type="ECO:0000313" key="8">
    <source>
        <dbReference type="EMBL" id="AJP71444.1"/>
    </source>
</evidence>
<dbReference type="Pfam" id="PF02911">
    <property type="entry name" value="Formyl_trans_C"/>
    <property type="match status" value="1"/>
</dbReference>
<dbReference type="GO" id="GO:0004479">
    <property type="term" value="F:methionyl-tRNA formyltransferase activity"/>
    <property type="evidence" value="ECO:0007669"/>
    <property type="project" value="UniProtKB-UniRule"/>
</dbReference>
<dbReference type="EMBL" id="CP010836">
    <property type="protein sequence ID" value="AJP71444.1"/>
    <property type="molecule type" value="Genomic_DNA"/>
</dbReference>
<dbReference type="CDD" id="cd08646">
    <property type="entry name" value="FMT_core_Met-tRNA-FMT_N"/>
    <property type="match status" value="1"/>
</dbReference>
<comment type="similarity">
    <text evidence="1 5">Belongs to the Fmt family.</text>
</comment>
<dbReference type="AlphaFoldDB" id="A0A7U4LEU5"/>
<dbReference type="EC" id="2.1.2.9" evidence="2 5"/>
<dbReference type="CDD" id="cd08704">
    <property type="entry name" value="Met_tRNA_FMT_C"/>
    <property type="match status" value="1"/>
</dbReference>
<sequence>MRIVFMGTPEFAVPVLDALVKAGHQVVAAYSQPPRRGNRGKVAPSPVQVRAEALGIAVRTPVSLLDAAAQAEFAALAADVAVVAAYGLILPRAALEAPRLGCLNVHGSLLPRWRGAAPIQRAILAGDAETGVGIMQMEAGLDTGPVRLEGRTPIDGKTAGELTAELSAMGARLMVAVLGDVAAYPAVAQTEDGVTYATKIDKAEARLDFGRDAVDVERQVRAFNPAPGAFFEVGGERVRVHSAEILPLPPGERVGERGLVIDLSALPLSQPSPLRGEGFAIACGSGAIRPLLVQRAGRGVMTADELLRGFAIPAGTQL</sequence>
<feature type="domain" description="Formyl transferase C-terminal" evidence="7">
    <location>
        <begin position="199"/>
        <end position="310"/>
    </location>
</feature>
<accession>A0A7U4LEU5</accession>
<proteinExistence type="inferred from homology"/>
<name>A0A7U4LEU5_9SPHN</name>
<dbReference type="InterPro" id="IPR011034">
    <property type="entry name" value="Formyl_transferase-like_C_sf"/>
</dbReference>
<dbReference type="InterPro" id="IPR036477">
    <property type="entry name" value="Formyl_transf_N_sf"/>
</dbReference>
<comment type="function">
    <text evidence="5">Attaches a formyl group to the free amino group of methionyl-tRNA(fMet). The formyl group appears to play a dual role in the initiator identity of N-formylmethionyl-tRNA by promoting its recognition by IF2 and preventing the misappropriation of this tRNA by the elongation apparatus.</text>
</comment>
<gene>
    <name evidence="5" type="primary">fmt</name>
    <name evidence="8" type="ORF">TS85_06160</name>
</gene>
<evidence type="ECO:0000256" key="2">
    <source>
        <dbReference type="ARBA" id="ARBA00012261"/>
    </source>
</evidence>
<evidence type="ECO:0000256" key="4">
    <source>
        <dbReference type="ARBA" id="ARBA00022917"/>
    </source>
</evidence>
<keyword evidence="3 5" id="KW-0808">Transferase</keyword>
<evidence type="ECO:0000256" key="5">
    <source>
        <dbReference type="HAMAP-Rule" id="MF_00182"/>
    </source>
</evidence>